<dbReference type="InterPro" id="IPR029068">
    <property type="entry name" value="Glyas_Bleomycin-R_OHBP_Dase"/>
</dbReference>
<keyword evidence="3" id="KW-1185">Reference proteome</keyword>
<dbReference type="Pfam" id="PF00903">
    <property type="entry name" value="Glyoxalase"/>
    <property type="match status" value="1"/>
</dbReference>
<sequence>MQATDRTSPGLFHTLQAVDAGALIDFCTEAFGFVLTARYEDDGRVAHAELRWPEAPGGVMLGTYAPGREYSQTPGTAGAYLVTEDADALCARALARGAEIVVPLRDTDYGSREFTVRDPEGNLWSFGTYPGAPLEE</sequence>
<dbReference type="EMBL" id="BAAAPZ010000008">
    <property type="protein sequence ID" value="GAA2099318.1"/>
    <property type="molecule type" value="Genomic_DNA"/>
</dbReference>
<dbReference type="Gene3D" id="3.30.720.110">
    <property type="match status" value="1"/>
</dbReference>
<name>A0ABN2WVV9_9MICO</name>
<dbReference type="InterPro" id="IPR004360">
    <property type="entry name" value="Glyas_Fos-R_dOase_dom"/>
</dbReference>
<evidence type="ECO:0000313" key="3">
    <source>
        <dbReference type="Proteomes" id="UP001500984"/>
    </source>
</evidence>
<evidence type="ECO:0000313" key="2">
    <source>
        <dbReference type="EMBL" id="GAA2099318.1"/>
    </source>
</evidence>
<feature type="domain" description="VOC" evidence="1">
    <location>
        <begin position="8"/>
        <end position="129"/>
    </location>
</feature>
<dbReference type="SUPFAM" id="SSF54593">
    <property type="entry name" value="Glyoxalase/Bleomycin resistance protein/Dihydroxybiphenyl dioxygenase"/>
    <property type="match status" value="1"/>
</dbReference>
<protein>
    <submittedName>
        <fullName evidence="2">VOC family protein</fullName>
    </submittedName>
</protein>
<dbReference type="Proteomes" id="UP001500984">
    <property type="component" value="Unassembled WGS sequence"/>
</dbReference>
<dbReference type="InterPro" id="IPR037523">
    <property type="entry name" value="VOC_core"/>
</dbReference>
<dbReference type="RefSeq" id="WP_344337131.1">
    <property type="nucleotide sequence ID" value="NZ_BAAAPZ010000008.1"/>
</dbReference>
<dbReference type="PROSITE" id="PS51819">
    <property type="entry name" value="VOC"/>
    <property type="match status" value="1"/>
</dbReference>
<dbReference type="PANTHER" id="PTHR34109:SF1">
    <property type="entry name" value="VOC DOMAIN-CONTAINING PROTEIN"/>
    <property type="match status" value="1"/>
</dbReference>
<reference evidence="2 3" key="1">
    <citation type="journal article" date="2019" name="Int. J. Syst. Evol. Microbiol.">
        <title>The Global Catalogue of Microorganisms (GCM) 10K type strain sequencing project: providing services to taxonomists for standard genome sequencing and annotation.</title>
        <authorList>
            <consortium name="The Broad Institute Genomics Platform"/>
            <consortium name="The Broad Institute Genome Sequencing Center for Infectious Disease"/>
            <person name="Wu L."/>
            <person name="Ma J."/>
        </authorList>
    </citation>
    <scope>NUCLEOTIDE SEQUENCE [LARGE SCALE GENOMIC DNA]</scope>
    <source>
        <strain evidence="2 3">JCM 15900</strain>
    </source>
</reference>
<dbReference type="Gene3D" id="3.30.720.120">
    <property type="match status" value="1"/>
</dbReference>
<gene>
    <name evidence="2" type="ORF">GCM10009823_21130</name>
</gene>
<dbReference type="PANTHER" id="PTHR34109">
    <property type="entry name" value="BNAUNNG04460D PROTEIN-RELATED"/>
    <property type="match status" value="1"/>
</dbReference>
<evidence type="ECO:0000259" key="1">
    <source>
        <dbReference type="PROSITE" id="PS51819"/>
    </source>
</evidence>
<accession>A0ABN2WVV9</accession>
<comment type="caution">
    <text evidence="2">The sequence shown here is derived from an EMBL/GenBank/DDBJ whole genome shotgun (WGS) entry which is preliminary data.</text>
</comment>
<organism evidence="2 3">
    <name type="scientific">Brevibacterium salitolerans</name>
    <dbReference type="NCBI Taxonomy" id="1403566"/>
    <lineage>
        <taxon>Bacteria</taxon>
        <taxon>Bacillati</taxon>
        <taxon>Actinomycetota</taxon>
        <taxon>Actinomycetes</taxon>
        <taxon>Micrococcales</taxon>
        <taxon>Brevibacteriaceae</taxon>
        <taxon>Brevibacterium</taxon>
    </lineage>
</organism>
<proteinExistence type="predicted"/>